<dbReference type="InterPro" id="IPR003119">
    <property type="entry name" value="SAP_A"/>
</dbReference>
<gene>
    <name evidence="17" type="primary">SFTPB</name>
</gene>
<keyword evidence="5" id="KW-0305">Gaseous exchange</keyword>
<reference evidence="17" key="1">
    <citation type="submission" date="2025-08" db="UniProtKB">
        <authorList>
            <consortium name="RefSeq"/>
        </authorList>
    </citation>
    <scope>IDENTIFICATION</scope>
</reference>
<dbReference type="InterPro" id="IPR011001">
    <property type="entry name" value="Saposin-like"/>
</dbReference>
<dbReference type="Pfam" id="PF03489">
    <property type="entry name" value="SapB_2"/>
    <property type="match status" value="2"/>
</dbReference>
<evidence type="ECO:0000256" key="2">
    <source>
        <dbReference type="ARBA" id="ARBA00011748"/>
    </source>
</evidence>
<feature type="domain" description="Saposin B-type" evidence="14">
    <location>
        <begin position="320"/>
        <end position="391"/>
    </location>
</feature>
<evidence type="ECO:0000256" key="13">
    <source>
        <dbReference type="SAM" id="SignalP"/>
    </source>
</evidence>
<evidence type="ECO:0000256" key="9">
    <source>
        <dbReference type="ARBA" id="ARBA00023180"/>
    </source>
</evidence>
<dbReference type="PROSITE" id="PS51110">
    <property type="entry name" value="SAP_A"/>
    <property type="match status" value="1"/>
</dbReference>
<evidence type="ECO:0000256" key="1">
    <source>
        <dbReference type="ARBA" id="ARBA00004364"/>
    </source>
</evidence>
<keyword evidence="4" id="KW-0964">Secreted</keyword>
<dbReference type="PROSITE" id="PS50015">
    <property type="entry name" value="SAP_B"/>
    <property type="match status" value="3"/>
</dbReference>
<evidence type="ECO:0000256" key="8">
    <source>
        <dbReference type="ARBA" id="ARBA00023157"/>
    </source>
</evidence>
<feature type="chain" id="PRO_5045157546" description="Pulmonary surfactant-associated protein B" evidence="13">
    <location>
        <begin position="25"/>
        <end position="402"/>
    </location>
</feature>
<sequence length="402" mass="45073">MAKSHLLPWLLLLPPMFWAPSTVAMSSQQNWIWRLSEVETLFVTWIPRLPWPQIAAVGTAPPVNCAQGPKFWCESLEQALQCRALGYCLQKVWGQAEADDLCQECQDIIPILIKMTKEAIFQDEMRKFLEHECDVLPIKLLVPQCHHILDIYFPTVIDYFQNHIDPKAICEHLRLCIPEPPEPEEPGLPGPLLNKLALPRLPGALHMRPGPQTQELSEQRFPIPLPFCWLCRTLLKRVQAVIPKGVLALAVSQVCHVVPLVAGGICQCLAERYTVILLDALLGRVLPQVVCGLVLRCSTEDISDPALTTLGSLPGDWPPQDSKCQLCMLVTTQAGNSSSQALRQACLDNWPNRQKCEQFVEQHTPQLQSLVYRGWDAHTTCQVLGACESDFSPLQCAHSPHF</sequence>
<dbReference type="SMART" id="SM00741">
    <property type="entry name" value="SapB"/>
    <property type="match status" value="3"/>
</dbReference>
<keyword evidence="6 13" id="KW-0732">Signal</keyword>
<comment type="subcellular location">
    <subcellularLocation>
        <location evidence="1">Secreted</location>
        <location evidence="1">Extracellular space</location>
        <location evidence="1">Surface film</location>
    </subcellularLocation>
</comment>
<comment type="subunit">
    <text evidence="2">Homodimer; disulfide-linked.</text>
</comment>
<organism evidence="16 17">
    <name type="scientific">Erinaceus europaeus</name>
    <name type="common">Western European hedgehog</name>
    <dbReference type="NCBI Taxonomy" id="9365"/>
    <lineage>
        <taxon>Eukaryota</taxon>
        <taxon>Metazoa</taxon>
        <taxon>Chordata</taxon>
        <taxon>Craniata</taxon>
        <taxon>Vertebrata</taxon>
        <taxon>Euteleostomi</taxon>
        <taxon>Mammalia</taxon>
        <taxon>Eutheria</taxon>
        <taxon>Laurasiatheria</taxon>
        <taxon>Eulipotyphla</taxon>
        <taxon>Erinaceidae</taxon>
        <taxon>Erinaceinae</taxon>
        <taxon>Erinaceus</taxon>
    </lineage>
</organism>
<dbReference type="SMART" id="SM00162">
    <property type="entry name" value="SAPA"/>
    <property type="match status" value="1"/>
</dbReference>
<comment type="function">
    <text evidence="10">Pulmonary surfactant-associated proteins promote alveolar stability by lowering the surface tension at the air-liquid interface in the peripheral air spaces. SP-B increases the collapse pressure of palmitic acid to nearly 70 millinewtons per meter.</text>
</comment>
<keyword evidence="16" id="KW-1185">Reference proteome</keyword>
<dbReference type="PANTHER" id="PTHR11480">
    <property type="entry name" value="SAPOSIN-RELATED"/>
    <property type="match status" value="1"/>
</dbReference>
<name>A0ABM3X2Z7_ERIEU</name>
<evidence type="ECO:0000256" key="5">
    <source>
        <dbReference type="ARBA" id="ARBA00022713"/>
    </source>
</evidence>
<dbReference type="SUPFAM" id="SSF47862">
    <property type="entry name" value="Saposin"/>
    <property type="match status" value="3"/>
</dbReference>
<dbReference type="InterPro" id="IPR008138">
    <property type="entry name" value="SapB_2"/>
</dbReference>
<evidence type="ECO:0000256" key="7">
    <source>
        <dbReference type="ARBA" id="ARBA00022737"/>
    </source>
</evidence>
<dbReference type="GeneID" id="103119560"/>
<accession>A0ABM3X2Z7</accession>
<evidence type="ECO:0000259" key="14">
    <source>
        <dbReference type="PROSITE" id="PS50015"/>
    </source>
</evidence>
<dbReference type="PANTHER" id="PTHR11480:SF33">
    <property type="entry name" value="PULMONARY SURFACTANT-ASSOCIATED PROTEIN B"/>
    <property type="match status" value="1"/>
</dbReference>
<evidence type="ECO:0000256" key="11">
    <source>
        <dbReference type="ARBA" id="ARBA00041094"/>
    </source>
</evidence>
<evidence type="ECO:0000256" key="10">
    <source>
        <dbReference type="ARBA" id="ARBA00037221"/>
    </source>
</evidence>
<feature type="domain" description="Saposin B-type" evidence="14">
    <location>
        <begin position="98"/>
        <end position="180"/>
    </location>
</feature>
<evidence type="ECO:0000256" key="6">
    <source>
        <dbReference type="ARBA" id="ARBA00022729"/>
    </source>
</evidence>
<dbReference type="InterPro" id="IPR008139">
    <property type="entry name" value="SaposinB_dom"/>
</dbReference>
<feature type="domain" description="Saposin B-type" evidence="14">
    <location>
        <begin position="224"/>
        <end position="301"/>
    </location>
</feature>
<dbReference type="Pfam" id="PF02199">
    <property type="entry name" value="SapA"/>
    <property type="match status" value="1"/>
</dbReference>
<evidence type="ECO:0000313" key="17">
    <source>
        <dbReference type="RefSeq" id="XP_060043194.1"/>
    </source>
</evidence>
<feature type="signal peptide" evidence="13">
    <location>
        <begin position="1"/>
        <end position="24"/>
    </location>
</feature>
<dbReference type="InterPro" id="IPR051428">
    <property type="entry name" value="Sphingo_Act-Surfact_Prot"/>
</dbReference>
<evidence type="ECO:0000313" key="16">
    <source>
        <dbReference type="Proteomes" id="UP001652624"/>
    </source>
</evidence>
<evidence type="ECO:0000256" key="3">
    <source>
        <dbReference type="ARBA" id="ARBA00022439"/>
    </source>
</evidence>
<evidence type="ECO:0000256" key="12">
    <source>
        <dbReference type="ARBA" id="ARBA00041785"/>
    </source>
</evidence>
<keyword evidence="8" id="KW-1015">Disulfide bond</keyword>
<evidence type="ECO:0000259" key="15">
    <source>
        <dbReference type="PROSITE" id="PS51110"/>
    </source>
</evidence>
<evidence type="ECO:0000256" key="4">
    <source>
        <dbReference type="ARBA" id="ARBA00022525"/>
    </source>
</evidence>
<dbReference type="RefSeq" id="XP_060043194.1">
    <property type="nucleotide sequence ID" value="XM_060187211.1"/>
</dbReference>
<keyword evidence="9" id="KW-0325">Glycoprotein</keyword>
<keyword evidence="7" id="KW-0677">Repeat</keyword>
<keyword evidence="3" id="KW-0767">Surface film</keyword>
<feature type="domain" description="Saposin A-type" evidence="15">
    <location>
        <begin position="58"/>
        <end position="98"/>
    </location>
</feature>
<proteinExistence type="predicted"/>
<protein>
    <recommendedName>
        <fullName evidence="11">Pulmonary surfactant-associated protein B</fullName>
    </recommendedName>
    <alternativeName>
        <fullName evidence="12">Pulmonary surfactant-associated proteolipid SPL(Phe)</fullName>
    </alternativeName>
</protein>
<dbReference type="Gene3D" id="1.10.225.10">
    <property type="entry name" value="Saposin-like"/>
    <property type="match status" value="2"/>
</dbReference>
<dbReference type="Proteomes" id="UP001652624">
    <property type="component" value="Chromosome 3"/>
</dbReference>